<dbReference type="EMBL" id="JANJYJ010000007">
    <property type="protein sequence ID" value="KAK3199334.1"/>
    <property type="molecule type" value="Genomic_DNA"/>
</dbReference>
<feature type="region of interest" description="Disordered" evidence="1">
    <location>
        <begin position="1"/>
        <end position="64"/>
    </location>
</feature>
<comment type="caution">
    <text evidence="2">The sequence shown here is derived from an EMBL/GenBank/DDBJ whole genome shotgun (WGS) entry which is preliminary data.</text>
</comment>
<evidence type="ECO:0000256" key="1">
    <source>
        <dbReference type="SAM" id="MobiDB-lite"/>
    </source>
</evidence>
<dbReference type="PANTHER" id="PTHR34427:SF5">
    <property type="entry name" value="DUF4283 DOMAIN-CONTAINING PROTEIN"/>
    <property type="match status" value="1"/>
</dbReference>
<organism evidence="2 3">
    <name type="scientific">Dipteronia sinensis</name>
    <dbReference type="NCBI Taxonomy" id="43782"/>
    <lineage>
        <taxon>Eukaryota</taxon>
        <taxon>Viridiplantae</taxon>
        <taxon>Streptophyta</taxon>
        <taxon>Embryophyta</taxon>
        <taxon>Tracheophyta</taxon>
        <taxon>Spermatophyta</taxon>
        <taxon>Magnoliopsida</taxon>
        <taxon>eudicotyledons</taxon>
        <taxon>Gunneridae</taxon>
        <taxon>Pentapetalae</taxon>
        <taxon>rosids</taxon>
        <taxon>malvids</taxon>
        <taxon>Sapindales</taxon>
        <taxon>Sapindaceae</taxon>
        <taxon>Hippocastanoideae</taxon>
        <taxon>Acereae</taxon>
        <taxon>Dipteronia</taxon>
    </lineage>
</organism>
<dbReference type="AlphaFoldDB" id="A0AAE0A329"/>
<gene>
    <name evidence="2" type="ORF">Dsin_022749</name>
</gene>
<dbReference type="Proteomes" id="UP001281410">
    <property type="component" value="Unassembled WGS sequence"/>
</dbReference>
<feature type="compositionally biased region" description="Basic and acidic residues" evidence="1">
    <location>
        <begin position="22"/>
        <end position="51"/>
    </location>
</feature>
<dbReference type="PANTHER" id="PTHR34427">
    <property type="entry name" value="DUF4283 DOMAIN PROTEIN"/>
    <property type="match status" value="1"/>
</dbReference>
<name>A0AAE0A329_9ROSI</name>
<evidence type="ECO:0000313" key="2">
    <source>
        <dbReference type="EMBL" id="KAK3199334.1"/>
    </source>
</evidence>
<protein>
    <recommendedName>
        <fullName evidence="4">DUF4283 domain-containing protein</fullName>
    </recommendedName>
</protein>
<feature type="region of interest" description="Disordered" evidence="1">
    <location>
        <begin position="521"/>
        <end position="542"/>
    </location>
</feature>
<evidence type="ECO:0008006" key="4">
    <source>
        <dbReference type="Google" id="ProtNLM"/>
    </source>
</evidence>
<keyword evidence="3" id="KW-1185">Reference proteome</keyword>
<evidence type="ECO:0000313" key="3">
    <source>
        <dbReference type="Proteomes" id="UP001281410"/>
    </source>
</evidence>
<feature type="compositionally biased region" description="Polar residues" evidence="1">
    <location>
        <begin position="477"/>
        <end position="488"/>
    </location>
</feature>
<reference evidence="2" key="1">
    <citation type="journal article" date="2023" name="Plant J.">
        <title>Genome sequences and population genomics provide insights into the demographic history, inbreeding, and mutation load of two 'living fossil' tree species of Dipteronia.</title>
        <authorList>
            <person name="Feng Y."/>
            <person name="Comes H.P."/>
            <person name="Chen J."/>
            <person name="Zhu S."/>
            <person name="Lu R."/>
            <person name="Zhang X."/>
            <person name="Li P."/>
            <person name="Qiu J."/>
            <person name="Olsen K.M."/>
            <person name="Qiu Y."/>
        </authorList>
    </citation>
    <scope>NUCLEOTIDE SEQUENCE</scope>
    <source>
        <strain evidence="2">NBL</strain>
    </source>
</reference>
<sequence length="693" mass="78143">MRENSRESFRNGTGHHVGSSWRAEKESRDAGGATERRRTECREGKKGDVAHKVSGAQAGSQTRRSFVEVVEGGTGHDGKVQEKVETIHWKGKYEDSEWLSKCAVGVLNQFSSISSVNERLDVRDFRFSSIYLGGRRILWCFETKSECEGFIRNSFFWKDCFLSMERWSDSFINNVRVAWVNCWGVPLSSWCSAFFTRMGRSFGDPIHIEDDTILRRRMDRGRILMLLPIDQVGPSKIQVVINRVIYEVKLEEDPIPISVSWIDNFLDLRNLKPHSNLNTLRSRKEEGEASSVRVTHKSDVLEIKEATGQVDGDEFSTMRRVEQQSSHNKGDIYAVRIPTSANHTLSESPHAGRRLADKGKGTWIKKFRVKARTICDKTAKINLDKRREEVGRTETVKSFYSTSSEDDSLERQISELQLCKGECSRRRLYSGPQSPSLDQVLVAHSSFHSEGLATRGRKEYSVTMCGFDGEGPWPITNVSQPHSTSSHNGRSEKGFGNEKGGGTSLFQEEVGGQMLIKDKNSGGEEVFSETDPGSGGMIQNRSKDDGLAKGLLLVLGEKESDGMGEINLSVVLSTPSPKKTSPKYKGLLAKMHGMQTRRDKSRDTVVSTNNEKWNLEVEITKVVEKGVELGVDFNSKSKTVWKTGKWNLEDEIFKVLETGKALGFDFHGIEDDMVEQLSRRETEDDERFKKAHR</sequence>
<proteinExistence type="predicted"/>
<feature type="region of interest" description="Disordered" evidence="1">
    <location>
        <begin position="477"/>
        <end position="504"/>
    </location>
</feature>
<accession>A0AAE0A329</accession>